<keyword evidence="1" id="KW-0732">Signal</keyword>
<name>A0A317VRJ0_ASPEC</name>
<proteinExistence type="predicted"/>
<sequence length="72" mass="8585">MLSFFFLFSPHNTLVLSASASTCTASRGIGEKRWDVEHRKQTCRPRTRTIRCAAHFVWLERRGRERKKQRDY</sequence>
<dbReference type="AlphaFoldDB" id="A0A317VRJ0"/>
<evidence type="ECO:0000313" key="3">
    <source>
        <dbReference type="Proteomes" id="UP000246171"/>
    </source>
</evidence>
<accession>A0A317VRJ0</accession>
<comment type="caution">
    <text evidence="2">The sequence shown here is derived from an EMBL/GenBank/DDBJ whole genome shotgun (WGS) entry which is preliminary data.</text>
</comment>
<feature type="chain" id="PRO_5016264860" description="Secreted protein" evidence="1">
    <location>
        <begin position="26"/>
        <end position="72"/>
    </location>
</feature>
<organism evidence="2 3">
    <name type="scientific">Aspergillus eucalypticola (strain CBS 122712 / IBT 29274)</name>
    <dbReference type="NCBI Taxonomy" id="1448314"/>
    <lineage>
        <taxon>Eukaryota</taxon>
        <taxon>Fungi</taxon>
        <taxon>Dikarya</taxon>
        <taxon>Ascomycota</taxon>
        <taxon>Pezizomycotina</taxon>
        <taxon>Eurotiomycetes</taxon>
        <taxon>Eurotiomycetidae</taxon>
        <taxon>Eurotiales</taxon>
        <taxon>Aspergillaceae</taxon>
        <taxon>Aspergillus</taxon>
        <taxon>Aspergillus subgen. Circumdati</taxon>
    </lineage>
</organism>
<keyword evidence="3" id="KW-1185">Reference proteome</keyword>
<protein>
    <recommendedName>
        <fullName evidence="4">Secreted protein</fullName>
    </recommendedName>
</protein>
<dbReference type="EMBL" id="MSFU01000009">
    <property type="protein sequence ID" value="PWY75911.1"/>
    <property type="molecule type" value="Genomic_DNA"/>
</dbReference>
<gene>
    <name evidence="2" type="ORF">BO83DRAFT_377619</name>
</gene>
<dbReference type="RefSeq" id="XP_025389441.1">
    <property type="nucleotide sequence ID" value="XM_025531039.1"/>
</dbReference>
<reference evidence="2" key="1">
    <citation type="submission" date="2016-12" db="EMBL/GenBank/DDBJ databases">
        <title>The genomes of Aspergillus section Nigri reveals drivers in fungal speciation.</title>
        <authorList>
            <consortium name="DOE Joint Genome Institute"/>
            <person name="Vesth T.C."/>
            <person name="Nybo J."/>
            <person name="Theobald S."/>
            <person name="Brandl J."/>
            <person name="Frisvad J.C."/>
            <person name="Nielsen K.F."/>
            <person name="Lyhne E.K."/>
            <person name="Kogle M.E."/>
            <person name="Kuo A."/>
            <person name="Riley R."/>
            <person name="Clum A."/>
            <person name="Nolan M."/>
            <person name="Lipzen A."/>
            <person name="Salamov A."/>
            <person name="Henrissat B."/>
            <person name="Wiebenga A."/>
            <person name="De vries R.P."/>
            <person name="Grigoriev I.V."/>
            <person name="Mortensen U.H."/>
            <person name="Andersen M.R."/>
            <person name="Baker S.E."/>
        </authorList>
    </citation>
    <scope>NUCLEOTIDE SEQUENCE</scope>
    <source>
        <strain evidence="2">CBS 122712</strain>
    </source>
</reference>
<evidence type="ECO:0008006" key="4">
    <source>
        <dbReference type="Google" id="ProtNLM"/>
    </source>
</evidence>
<dbReference type="Proteomes" id="UP000246171">
    <property type="component" value="Unassembled WGS sequence"/>
</dbReference>
<feature type="signal peptide" evidence="1">
    <location>
        <begin position="1"/>
        <end position="25"/>
    </location>
</feature>
<evidence type="ECO:0000256" key="1">
    <source>
        <dbReference type="SAM" id="SignalP"/>
    </source>
</evidence>
<evidence type="ECO:0000313" key="2">
    <source>
        <dbReference type="EMBL" id="PWY75911.1"/>
    </source>
</evidence>
<dbReference type="GeneID" id="37053001"/>
<dbReference type="VEuPathDB" id="FungiDB:BO83DRAFT_377619"/>